<dbReference type="GO" id="GO:0005634">
    <property type="term" value="C:nucleus"/>
    <property type="evidence" value="ECO:0000318"/>
    <property type="project" value="GO_Central"/>
</dbReference>
<dbReference type="InterPro" id="IPR046341">
    <property type="entry name" value="SET_dom_sf"/>
</dbReference>
<dbReference type="PROSITE" id="PS50280">
    <property type="entry name" value="SET"/>
    <property type="match status" value="1"/>
</dbReference>
<evidence type="ECO:0000313" key="2">
    <source>
        <dbReference type="EMBL" id="EDQ85305.1"/>
    </source>
</evidence>
<dbReference type="AlphaFoldDB" id="A9VB00"/>
<sequence length="189" mass="20553">MALGAGVALCETAELGRFLQAKTTLDAGAIVCASRGLCFHHDREATTDILDMLFQTTPAGTAKREALSHQITDLCPRASDDVDVLKAALGHATRALDLNDAVLERVHTKLGQNCFDQGFFPDASLLNHSCQPNCGVFVPDREGGQWRTMEVRATRAIATGEMLTISYLEGSRLMLPVDQRQRHLQAAYA</sequence>
<dbReference type="RefSeq" id="XP_001749926.1">
    <property type="nucleotide sequence ID" value="XM_001749874.1"/>
</dbReference>
<dbReference type="Proteomes" id="UP000001357">
    <property type="component" value="Unassembled WGS sequence"/>
</dbReference>
<dbReference type="KEGG" id="mbr:MONBRDRAFT_29407"/>
<reference evidence="2 3" key="1">
    <citation type="journal article" date="2008" name="Nature">
        <title>The genome of the choanoflagellate Monosiga brevicollis and the origin of metazoans.</title>
        <authorList>
            <consortium name="JGI Sequencing"/>
            <person name="King N."/>
            <person name="Westbrook M.J."/>
            <person name="Young S.L."/>
            <person name="Kuo A."/>
            <person name="Abedin M."/>
            <person name="Chapman J."/>
            <person name="Fairclough S."/>
            <person name="Hellsten U."/>
            <person name="Isogai Y."/>
            <person name="Letunic I."/>
            <person name="Marr M."/>
            <person name="Pincus D."/>
            <person name="Putnam N."/>
            <person name="Rokas A."/>
            <person name="Wright K.J."/>
            <person name="Zuzow R."/>
            <person name="Dirks W."/>
            <person name="Good M."/>
            <person name="Goodstein D."/>
            <person name="Lemons D."/>
            <person name="Li W."/>
            <person name="Lyons J.B."/>
            <person name="Morris A."/>
            <person name="Nichols S."/>
            <person name="Richter D.J."/>
            <person name="Salamov A."/>
            <person name="Bork P."/>
            <person name="Lim W.A."/>
            <person name="Manning G."/>
            <person name="Miller W.T."/>
            <person name="McGinnis W."/>
            <person name="Shapiro H."/>
            <person name="Tjian R."/>
            <person name="Grigoriev I.V."/>
            <person name="Rokhsar D."/>
        </authorList>
    </citation>
    <scope>NUCLEOTIDE SEQUENCE [LARGE SCALE GENOMIC DNA]</scope>
    <source>
        <strain evidence="3">MX1 / ATCC 50154</strain>
    </source>
</reference>
<proteinExistence type="predicted"/>
<dbReference type="InterPro" id="IPR001214">
    <property type="entry name" value="SET_dom"/>
</dbReference>
<dbReference type="CDD" id="cd20071">
    <property type="entry name" value="SET_SMYD"/>
    <property type="match status" value="1"/>
</dbReference>
<evidence type="ECO:0000259" key="1">
    <source>
        <dbReference type="PROSITE" id="PS50280"/>
    </source>
</evidence>
<dbReference type="Pfam" id="PF00856">
    <property type="entry name" value="SET"/>
    <property type="match status" value="1"/>
</dbReference>
<name>A9VB00_MONBE</name>
<protein>
    <recommendedName>
        <fullName evidence="1">SET domain-containing protein</fullName>
    </recommendedName>
</protein>
<feature type="domain" description="SET" evidence="1">
    <location>
        <begin position="5"/>
        <end position="168"/>
    </location>
</feature>
<evidence type="ECO:0000313" key="3">
    <source>
        <dbReference type="Proteomes" id="UP000001357"/>
    </source>
</evidence>
<dbReference type="InterPro" id="IPR050869">
    <property type="entry name" value="H3K4_H4K5_MeTrfase"/>
</dbReference>
<gene>
    <name evidence="2" type="ORF">MONBRDRAFT_29407</name>
</gene>
<dbReference type="PANTHER" id="PTHR12197">
    <property type="entry name" value="HISTONE-LYSINE N-METHYLTRANSFERASE SMYD"/>
    <property type="match status" value="1"/>
</dbReference>
<organism evidence="2 3">
    <name type="scientific">Monosiga brevicollis</name>
    <name type="common">Choanoflagellate</name>
    <dbReference type="NCBI Taxonomy" id="81824"/>
    <lineage>
        <taxon>Eukaryota</taxon>
        <taxon>Choanoflagellata</taxon>
        <taxon>Craspedida</taxon>
        <taxon>Salpingoecidae</taxon>
        <taxon>Monosiga</taxon>
    </lineage>
</organism>
<dbReference type="STRING" id="81824.A9VB00"/>
<dbReference type="PANTHER" id="PTHR12197:SF251">
    <property type="entry name" value="EG:BACR7C10.4 PROTEIN"/>
    <property type="match status" value="1"/>
</dbReference>
<accession>A9VB00</accession>
<dbReference type="InParanoid" id="A9VB00"/>
<dbReference type="Gene3D" id="2.170.270.10">
    <property type="entry name" value="SET domain"/>
    <property type="match status" value="1"/>
</dbReference>
<dbReference type="GeneID" id="5895142"/>
<dbReference type="EMBL" id="CH991575">
    <property type="protein sequence ID" value="EDQ85305.1"/>
    <property type="molecule type" value="Genomic_DNA"/>
</dbReference>
<keyword evidence="3" id="KW-1185">Reference proteome</keyword>
<dbReference type="SUPFAM" id="SSF82199">
    <property type="entry name" value="SET domain"/>
    <property type="match status" value="1"/>
</dbReference>